<dbReference type="AlphaFoldDB" id="A0A2G8SL90"/>
<evidence type="ECO:0000313" key="5">
    <source>
        <dbReference type="EMBL" id="PIL34338.1"/>
    </source>
</evidence>
<evidence type="ECO:0000256" key="4">
    <source>
        <dbReference type="SAM" id="Coils"/>
    </source>
</evidence>
<protein>
    <recommendedName>
        <fullName evidence="7">RING-type domain-containing protein</fullName>
    </recommendedName>
</protein>
<dbReference type="Proteomes" id="UP000230002">
    <property type="component" value="Unassembled WGS sequence"/>
</dbReference>
<feature type="coiled-coil region" evidence="4">
    <location>
        <begin position="125"/>
        <end position="152"/>
    </location>
</feature>
<proteinExistence type="predicted"/>
<dbReference type="EMBL" id="AYKW01000005">
    <property type="protein sequence ID" value="PIL34338.1"/>
    <property type="molecule type" value="Genomic_DNA"/>
</dbReference>
<keyword evidence="1" id="KW-0479">Metal-binding</keyword>
<dbReference type="InterPro" id="IPR013083">
    <property type="entry name" value="Znf_RING/FYVE/PHD"/>
</dbReference>
<evidence type="ECO:0000256" key="1">
    <source>
        <dbReference type="ARBA" id="ARBA00022723"/>
    </source>
</evidence>
<reference evidence="5 6" key="1">
    <citation type="journal article" date="2015" name="Sci. Rep.">
        <title>Chromosome-level genome map provides insights into diverse defense mechanisms in the medicinal fungus Ganoderma sinense.</title>
        <authorList>
            <person name="Zhu Y."/>
            <person name="Xu J."/>
            <person name="Sun C."/>
            <person name="Zhou S."/>
            <person name="Xu H."/>
            <person name="Nelson D.R."/>
            <person name="Qian J."/>
            <person name="Song J."/>
            <person name="Luo H."/>
            <person name="Xiang L."/>
            <person name="Li Y."/>
            <person name="Xu Z."/>
            <person name="Ji A."/>
            <person name="Wang L."/>
            <person name="Lu S."/>
            <person name="Hayward A."/>
            <person name="Sun W."/>
            <person name="Li X."/>
            <person name="Schwartz D.C."/>
            <person name="Wang Y."/>
            <person name="Chen S."/>
        </authorList>
    </citation>
    <scope>NUCLEOTIDE SEQUENCE [LARGE SCALE GENOMIC DNA]</scope>
    <source>
        <strain evidence="5 6">ZZ0214-1</strain>
    </source>
</reference>
<comment type="caution">
    <text evidence="5">The sequence shown here is derived from an EMBL/GenBank/DDBJ whole genome shotgun (WGS) entry which is preliminary data.</text>
</comment>
<dbReference type="PROSITE" id="PS00518">
    <property type="entry name" value="ZF_RING_1"/>
    <property type="match status" value="1"/>
</dbReference>
<evidence type="ECO:0000256" key="3">
    <source>
        <dbReference type="ARBA" id="ARBA00022833"/>
    </source>
</evidence>
<gene>
    <name evidence="5" type="ORF">GSI_03113</name>
</gene>
<dbReference type="Gene3D" id="3.30.40.10">
    <property type="entry name" value="Zinc/RING finger domain, C3HC4 (zinc finger)"/>
    <property type="match status" value="1"/>
</dbReference>
<organism evidence="5 6">
    <name type="scientific">Ganoderma sinense ZZ0214-1</name>
    <dbReference type="NCBI Taxonomy" id="1077348"/>
    <lineage>
        <taxon>Eukaryota</taxon>
        <taxon>Fungi</taxon>
        <taxon>Dikarya</taxon>
        <taxon>Basidiomycota</taxon>
        <taxon>Agaricomycotina</taxon>
        <taxon>Agaricomycetes</taxon>
        <taxon>Polyporales</taxon>
        <taxon>Polyporaceae</taxon>
        <taxon>Ganoderma</taxon>
    </lineage>
</organism>
<accession>A0A2G8SL90</accession>
<name>A0A2G8SL90_9APHY</name>
<dbReference type="GO" id="GO:0008270">
    <property type="term" value="F:zinc ion binding"/>
    <property type="evidence" value="ECO:0007669"/>
    <property type="project" value="UniProtKB-KW"/>
</dbReference>
<keyword evidence="2" id="KW-0863">Zinc-finger</keyword>
<evidence type="ECO:0000256" key="2">
    <source>
        <dbReference type="ARBA" id="ARBA00022771"/>
    </source>
</evidence>
<evidence type="ECO:0000313" key="6">
    <source>
        <dbReference type="Proteomes" id="UP000230002"/>
    </source>
</evidence>
<sequence length="158" mass="17375">MRPCGHVICGLCLHSHSSANEETARQSTQGRCPVCQCVTEGTAIRLFLSGEVDVTDNALWDAVAKSARVSASKRLLDFSSKRRAGRETELSLLKEEQASKYKRADTLISLLCKAKEHHSTICEQHRGAQNKLQALKDERAQLEAHLRSMTQKSSSGGP</sequence>
<dbReference type="SUPFAM" id="SSF57850">
    <property type="entry name" value="RING/U-box"/>
    <property type="match status" value="1"/>
</dbReference>
<keyword evidence="4" id="KW-0175">Coiled coil</keyword>
<keyword evidence="6" id="KW-1185">Reference proteome</keyword>
<evidence type="ECO:0008006" key="7">
    <source>
        <dbReference type="Google" id="ProtNLM"/>
    </source>
</evidence>
<keyword evidence="3" id="KW-0862">Zinc</keyword>
<dbReference type="InterPro" id="IPR017907">
    <property type="entry name" value="Znf_RING_CS"/>
</dbReference>